<evidence type="ECO:0000256" key="1">
    <source>
        <dbReference type="SAM" id="MobiDB-lite"/>
    </source>
</evidence>
<feature type="compositionally biased region" description="Basic and acidic residues" evidence="1">
    <location>
        <begin position="26"/>
        <end position="36"/>
    </location>
</feature>
<reference evidence="2" key="1">
    <citation type="submission" date="2023-04" db="EMBL/GenBank/DDBJ databases">
        <authorList>
            <person name="Vijverberg K."/>
            <person name="Xiong W."/>
            <person name="Schranz E."/>
        </authorList>
    </citation>
    <scope>NUCLEOTIDE SEQUENCE</scope>
</reference>
<feature type="compositionally biased region" description="Basic residues" evidence="1">
    <location>
        <begin position="1"/>
        <end position="12"/>
    </location>
</feature>
<keyword evidence="3" id="KW-1185">Reference proteome</keyword>
<dbReference type="AlphaFoldDB" id="A0AA35YCM8"/>
<evidence type="ECO:0000313" key="3">
    <source>
        <dbReference type="Proteomes" id="UP001177003"/>
    </source>
</evidence>
<dbReference type="EMBL" id="OX465077">
    <property type="protein sequence ID" value="CAI9268126.1"/>
    <property type="molecule type" value="Genomic_DNA"/>
</dbReference>
<feature type="compositionally biased region" description="Acidic residues" evidence="1">
    <location>
        <begin position="16"/>
        <end position="25"/>
    </location>
</feature>
<feature type="region of interest" description="Disordered" evidence="1">
    <location>
        <begin position="1"/>
        <end position="52"/>
    </location>
</feature>
<name>A0AA35YCM8_LACSI</name>
<evidence type="ECO:0000313" key="2">
    <source>
        <dbReference type="EMBL" id="CAI9268126.1"/>
    </source>
</evidence>
<proteinExistence type="predicted"/>
<dbReference type="Proteomes" id="UP001177003">
    <property type="component" value="Chromosome 1"/>
</dbReference>
<sequence length="226" mass="26126">MLMKLRIQKAKKMFHDEEEEEEDETEKLKRKDRDETLNESMQVARKAEEKEKAEREAQVTLESRKLLFPLWTLEALMNEAINNPSQNCFVKVANVPPTNNGADHLLFSFYIKHMKPQYETSSAKKITVVKVLGPIETDRFPNARFKVARGATSQVCGFTVADVPCLNPYDWILLLNLLLKEEKKYEPVVSHLKNMLVSYIQEVGKMDIEIASIFKQKPVVFPKENP</sequence>
<accession>A0AA35YCM8</accession>
<gene>
    <name evidence="2" type="ORF">LSALG_LOCUS8569</name>
</gene>
<protein>
    <submittedName>
        <fullName evidence="2">Uncharacterized protein</fullName>
    </submittedName>
</protein>
<organism evidence="2 3">
    <name type="scientific">Lactuca saligna</name>
    <name type="common">Willowleaf lettuce</name>
    <dbReference type="NCBI Taxonomy" id="75948"/>
    <lineage>
        <taxon>Eukaryota</taxon>
        <taxon>Viridiplantae</taxon>
        <taxon>Streptophyta</taxon>
        <taxon>Embryophyta</taxon>
        <taxon>Tracheophyta</taxon>
        <taxon>Spermatophyta</taxon>
        <taxon>Magnoliopsida</taxon>
        <taxon>eudicotyledons</taxon>
        <taxon>Gunneridae</taxon>
        <taxon>Pentapetalae</taxon>
        <taxon>asterids</taxon>
        <taxon>campanulids</taxon>
        <taxon>Asterales</taxon>
        <taxon>Asteraceae</taxon>
        <taxon>Cichorioideae</taxon>
        <taxon>Cichorieae</taxon>
        <taxon>Lactucinae</taxon>
        <taxon>Lactuca</taxon>
    </lineage>
</organism>